<evidence type="ECO:0000256" key="1">
    <source>
        <dbReference type="SAM" id="MobiDB-lite"/>
    </source>
</evidence>
<feature type="compositionally biased region" description="Polar residues" evidence="1">
    <location>
        <begin position="78"/>
        <end position="96"/>
    </location>
</feature>
<name>A0A6B0UEZ9_IXORI</name>
<protein>
    <submittedName>
        <fullName evidence="2">Uncharacterized protein</fullName>
    </submittedName>
</protein>
<organism evidence="2">
    <name type="scientific">Ixodes ricinus</name>
    <name type="common">Common tick</name>
    <name type="synonym">Acarus ricinus</name>
    <dbReference type="NCBI Taxonomy" id="34613"/>
    <lineage>
        <taxon>Eukaryota</taxon>
        <taxon>Metazoa</taxon>
        <taxon>Ecdysozoa</taxon>
        <taxon>Arthropoda</taxon>
        <taxon>Chelicerata</taxon>
        <taxon>Arachnida</taxon>
        <taxon>Acari</taxon>
        <taxon>Parasitiformes</taxon>
        <taxon>Ixodida</taxon>
        <taxon>Ixodoidea</taxon>
        <taxon>Ixodidae</taxon>
        <taxon>Ixodinae</taxon>
        <taxon>Ixodes</taxon>
    </lineage>
</organism>
<reference evidence="2" key="1">
    <citation type="submission" date="2019-12" db="EMBL/GenBank/DDBJ databases">
        <title>An insight into the sialome of adult female Ixodes ricinus ticks feeding for 6 days.</title>
        <authorList>
            <person name="Perner J."/>
            <person name="Ribeiro J.M.C."/>
        </authorList>
    </citation>
    <scope>NUCLEOTIDE SEQUENCE</scope>
    <source>
        <strain evidence="2">Semi-engorged</strain>
        <tissue evidence="2">Salivary glands</tissue>
    </source>
</reference>
<evidence type="ECO:0000313" key="2">
    <source>
        <dbReference type="EMBL" id="MXU87435.1"/>
    </source>
</evidence>
<proteinExistence type="predicted"/>
<sequence>MAASVLGAQLLALPDRISGLWQRLCYKQSLLPCQTVPRDNGCIRATSRASLLYRAGALGLLLQLRSSIASLICEPDPASNQASKNNTNQNGANRRE</sequence>
<feature type="region of interest" description="Disordered" evidence="1">
    <location>
        <begin position="75"/>
        <end position="96"/>
    </location>
</feature>
<accession>A0A6B0UEZ9</accession>
<dbReference type="AlphaFoldDB" id="A0A6B0UEZ9"/>
<dbReference type="EMBL" id="GIFC01005352">
    <property type="protein sequence ID" value="MXU87435.1"/>
    <property type="molecule type" value="Transcribed_RNA"/>
</dbReference>